<evidence type="ECO:0000256" key="16">
    <source>
        <dbReference type="ARBA" id="ARBA00034438"/>
    </source>
</evidence>
<keyword evidence="12" id="KW-1133">Transmembrane helix</keyword>
<dbReference type="Pfam" id="PF13920">
    <property type="entry name" value="zf-C3HC4_3"/>
    <property type="match status" value="1"/>
</dbReference>
<evidence type="ECO:0000256" key="14">
    <source>
        <dbReference type="ARBA" id="ARBA00023140"/>
    </source>
</evidence>
<evidence type="ECO:0000256" key="4">
    <source>
        <dbReference type="ARBA" id="ARBA00022448"/>
    </source>
</evidence>
<keyword evidence="8 18" id="KW-0863">Zinc-finger</keyword>
<evidence type="ECO:0000256" key="10">
    <source>
        <dbReference type="ARBA" id="ARBA00022833"/>
    </source>
</evidence>
<keyword evidence="10" id="KW-0862">Zinc</keyword>
<accession>G0NU83</accession>
<name>G0NU83_CAEBE</name>
<dbReference type="SMART" id="SM00184">
    <property type="entry name" value="RING"/>
    <property type="match status" value="1"/>
</dbReference>
<evidence type="ECO:0000256" key="9">
    <source>
        <dbReference type="ARBA" id="ARBA00022786"/>
    </source>
</evidence>
<keyword evidence="5" id="KW-0808">Transferase</keyword>
<evidence type="ECO:0000256" key="3">
    <source>
        <dbReference type="ARBA" id="ARBA00008704"/>
    </source>
</evidence>
<dbReference type="GO" id="GO:0008270">
    <property type="term" value="F:zinc ion binding"/>
    <property type="evidence" value="ECO:0007669"/>
    <property type="project" value="UniProtKB-KW"/>
</dbReference>
<feature type="domain" description="RING-type" evidence="19">
    <location>
        <begin position="143"/>
        <end position="180"/>
    </location>
</feature>
<dbReference type="InterPro" id="IPR001841">
    <property type="entry name" value="Znf_RING"/>
</dbReference>
<dbReference type="InterPro" id="IPR025654">
    <property type="entry name" value="PEX2/10"/>
</dbReference>
<keyword evidence="11" id="KW-0653">Protein transport</keyword>
<dbReference type="OMA" id="QFASMIN"/>
<evidence type="ECO:0000256" key="1">
    <source>
        <dbReference type="ARBA" id="ARBA00004585"/>
    </source>
</evidence>
<dbReference type="eggNOG" id="KOG2879">
    <property type="taxonomic scope" value="Eukaryota"/>
</dbReference>
<keyword evidence="9" id="KW-0833">Ubl conjugation pathway</keyword>
<dbReference type="SUPFAM" id="SSF57850">
    <property type="entry name" value="RING/U-box"/>
    <property type="match status" value="1"/>
</dbReference>
<evidence type="ECO:0000256" key="18">
    <source>
        <dbReference type="PROSITE-ProRule" id="PRU00175"/>
    </source>
</evidence>
<keyword evidence="4" id="KW-0813">Transport</keyword>
<keyword evidence="21" id="KW-1185">Reference proteome</keyword>
<evidence type="ECO:0000313" key="20">
    <source>
        <dbReference type="EMBL" id="EGT37705.1"/>
    </source>
</evidence>
<dbReference type="InParanoid" id="G0NU83"/>
<evidence type="ECO:0000256" key="5">
    <source>
        <dbReference type="ARBA" id="ARBA00022679"/>
    </source>
</evidence>
<keyword evidence="7" id="KW-0479">Metal-binding</keyword>
<evidence type="ECO:0000259" key="19">
    <source>
        <dbReference type="PROSITE" id="PS50089"/>
    </source>
</evidence>
<comment type="pathway">
    <text evidence="2">Protein modification; protein ubiquitination.</text>
</comment>
<dbReference type="Pfam" id="PF04757">
    <property type="entry name" value="Pex2_Pex12"/>
    <property type="match status" value="1"/>
</dbReference>
<dbReference type="InterPro" id="IPR006845">
    <property type="entry name" value="Pex_N"/>
</dbReference>
<dbReference type="STRING" id="135651.G0NU83"/>
<dbReference type="Gene3D" id="3.30.40.10">
    <property type="entry name" value="Zinc/RING finger domain, C3HC4 (zinc finger)"/>
    <property type="match status" value="1"/>
</dbReference>
<evidence type="ECO:0000256" key="15">
    <source>
        <dbReference type="ARBA" id="ARBA00032511"/>
    </source>
</evidence>
<evidence type="ECO:0000256" key="6">
    <source>
        <dbReference type="ARBA" id="ARBA00022692"/>
    </source>
</evidence>
<dbReference type="EC" id="2.3.2.36" evidence="17"/>
<dbReference type="HOGENOM" id="CLU_024591_1_0_1"/>
<proteinExistence type="inferred from homology"/>
<dbReference type="GO" id="GO:0016558">
    <property type="term" value="P:protein import into peroxisome matrix"/>
    <property type="evidence" value="ECO:0007669"/>
    <property type="project" value="InterPro"/>
</dbReference>
<dbReference type="PROSITE" id="PS50089">
    <property type="entry name" value="ZF_RING_2"/>
    <property type="match status" value="1"/>
</dbReference>
<keyword evidence="14" id="KW-0576">Peroxisome</keyword>
<evidence type="ECO:0000256" key="2">
    <source>
        <dbReference type="ARBA" id="ARBA00004906"/>
    </source>
</evidence>
<protein>
    <recommendedName>
        <fullName evidence="17">RING-type E3 ubiquitin transferase (cysteine targeting)</fullName>
        <ecNumber evidence="17">2.3.2.36</ecNumber>
    </recommendedName>
    <alternativeName>
        <fullName evidence="15">Peroxin-2</fullName>
    </alternativeName>
</protein>
<evidence type="ECO:0000256" key="12">
    <source>
        <dbReference type="ARBA" id="ARBA00022989"/>
    </source>
</evidence>
<comment type="similarity">
    <text evidence="3">Belongs to the pex2/pex10/pex12 family.</text>
</comment>
<reference evidence="21" key="1">
    <citation type="submission" date="2011-07" db="EMBL/GenBank/DDBJ databases">
        <authorList>
            <consortium name="Caenorhabditis brenneri Sequencing and Analysis Consortium"/>
            <person name="Wilson R.K."/>
        </authorList>
    </citation>
    <scope>NUCLEOTIDE SEQUENCE [LARGE SCALE GENOMIC DNA]</scope>
    <source>
        <strain evidence="21">PB2801</strain>
    </source>
</reference>
<comment type="subcellular location">
    <subcellularLocation>
        <location evidence="1">Peroxisome membrane</location>
        <topology evidence="1">Multi-pass membrane protein</topology>
    </subcellularLocation>
</comment>
<dbReference type="InterPro" id="IPR013083">
    <property type="entry name" value="Znf_RING/FYVE/PHD"/>
</dbReference>
<gene>
    <name evidence="20" type="primary">Cbn-prx-2</name>
    <name evidence="20" type="ORF">CAEBREN_07210</name>
</gene>
<evidence type="ECO:0000256" key="17">
    <source>
        <dbReference type="ARBA" id="ARBA00034523"/>
    </source>
</evidence>
<dbReference type="Proteomes" id="UP000008068">
    <property type="component" value="Unassembled WGS sequence"/>
</dbReference>
<evidence type="ECO:0000256" key="8">
    <source>
        <dbReference type="ARBA" id="ARBA00022771"/>
    </source>
</evidence>
<sequence>MDIAYAGYSPKLIFGQFIIEVFVPYMTRRMTELSGRMDLTRMHAKFEAIFELTSLLHFIYFLRTGGHSTITESILSLRNWNNNQPTISSINYDTQNRELMWHAFRDVILLTYPFIDKARQKVVRKQKLARKFSSRLGSYDIECVVCDKPAVIPMVGQKCGHMACYTCVATSRKMTCPLCSENVEQMEFLAKKLEDGERGILVNQ</sequence>
<organism evidence="21">
    <name type="scientific">Caenorhabditis brenneri</name>
    <name type="common">Nematode worm</name>
    <dbReference type="NCBI Taxonomy" id="135651"/>
    <lineage>
        <taxon>Eukaryota</taxon>
        <taxon>Metazoa</taxon>
        <taxon>Ecdysozoa</taxon>
        <taxon>Nematoda</taxon>
        <taxon>Chromadorea</taxon>
        <taxon>Rhabditida</taxon>
        <taxon>Rhabditina</taxon>
        <taxon>Rhabditomorpha</taxon>
        <taxon>Rhabditoidea</taxon>
        <taxon>Rhabditidae</taxon>
        <taxon>Peloderinae</taxon>
        <taxon>Caenorhabditis</taxon>
    </lineage>
</organism>
<dbReference type="PANTHER" id="PTHR48178">
    <property type="entry name" value="PEROXISOME BIOGENESIS FACTOR 2"/>
    <property type="match status" value="1"/>
</dbReference>
<dbReference type="PANTHER" id="PTHR48178:SF1">
    <property type="entry name" value="PEROXISOME BIOGENESIS FACTOR 2"/>
    <property type="match status" value="1"/>
</dbReference>
<comment type="catalytic activity">
    <reaction evidence="16">
        <text>[E2 ubiquitin-conjugating enzyme]-S-ubiquitinyl-L-cysteine + [acceptor protein]-L-cysteine = [E2 ubiquitin-conjugating enzyme]-L-cysteine + [acceptor protein]-S-ubiquitinyl-L-cysteine.</text>
        <dbReference type="EC" id="2.3.2.36"/>
    </reaction>
</comment>
<evidence type="ECO:0000313" key="21">
    <source>
        <dbReference type="Proteomes" id="UP000008068"/>
    </source>
</evidence>
<dbReference type="GO" id="GO:0005778">
    <property type="term" value="C:peroxisomal membrane"/>
    <property type="evidence" value="ECO:0007669"/>
    <property type="project" value="UniProtKB-SubCell"/>
</dbReference>
<evidence type="ECO:0000256" key="7">
    <source>
        <dbReference type="ARBA" id="ARBA00022723"/>
    </source>
</evidence>
<dbReference type="OrthoDB" id="1701437at2759"/>
<evidence type="ECO:0000256" key="11">
    <source>
        <dbReference type="ARBA" id="ARBA00022927"/>
    </source>
</evidence>
<keyword evidence="13" id="KW-0472">Membrane</keyword>
<keyword evidence="6" id="KW-0812">Transmembrane</keyword>
<dbReference type="AlphaFoldDB" id="G0NU83"/>
<evidence type="ECO:0000256" key="13">
    <source>
        <dbReference type="ARBA" id="ARBA00023136"/>
    </source>
</evidence>
<dbReference type="GO" id="GO:0061630">
    <property type="term" value="F:ubiquitin protein ligase activity"/>
    <property type="evidence" value="ECO:0007669"/>
    <property type="project" value="UniProtKB-EC"/>
</dbReference>
<dbReference type="EMBL" id="GL379947">
    <property type="protein sequence ID" value="EGT37705.1"/>
    <property type="molecule type" value="Genomic_DNA"/>
</dbReference>